<feature type="coiled-coil region" evidence="1">
    <location>
        <begin position="258"/>
        <end position="292"/>
    </location>
</feature>
<feature type="region of interest" description="Disordered" evidence="2">
    <location>
        <begin position="37"/>
        <end position="80"/>
    </location>
</feature>
<keyword evidence="1" id="KW-0175">Coiled coil</keyword>
<geneLocation type="plasmid" evidence="4">
    <name>lp32-b</name>
</geneLocation>
<evidence type="ECO:0000256" key="1">
    <source>
        <dbReference type="SAM" id="Coils"/>
    </source>
</evidence>
<reference evidence="3 4" key="1">
    <citation type="journal article" date="2018" name="Infect. Genet. Evol.">
        <title>Genome-wide analysis of Borrelia turcica and 'Candidatus Borrelia tachyglossi' shows relapsing fever-like genomes with unique genomic links to Lyme disease Borrelia.</title>
        <authorList>
            <person name="Gofton A.W."/>
            <person name="Margos G."/>
            <person name="Fingerle V."/>
            <person name="Hepner S."/>
            <person name="Loh S.M."/>
            <person name="Ryan U."/>
            <person name="Irwin P."/>
            <person name="Oskam C.L."/>
        </authorList>
    </citation>
    <scope>NUCLEOTIDE SEQUENCE [LARGE SCALE GENOMIC DNA]</scope>
    <source>
        <strain evidence="3 4">IST7</strain>
        <plasmid evidence="3">lp32-B</plasmid>
    </source>
</reference>
<sequence length="295" mass="33623">MKVMIKSLMIISLVGSVMSCRLYDKLLDVAEESLDKQEVSMESHDKPETDATTSEQNSGRSGRRARSLSDDSEIEKEEIGSNKDISYNQAKQILAVAGDKGVKLYDSSALNDDKVSDLKKLTNEAKKINVEVDACIVEVDEIVNELSKINTRFSVMKIEIMAIEGAFKEAKKNLERLDKQLLFKLDQAIDKVNNKIKKAELIRYKDANNAVKYAGEDFERTKREADDALKRIGSGDTSWYWYYFPRAQRALYDAKNLLEIAKKDKSGLDSEMKQVEKDFDKLKQAHEDWSRNKTL</sequence>
<dbReference type="KEGG" id="btur:DB313_05585"/>
<accession>A0A386PP38</accession>
<evidence type="ECO:0000313" key="3">
    <source>
        <dbReference type="EMBL" id="AYE36968.1"/>
    </source>
</evidence>
<dbReference type="AlphaFoldDB" id="A0A386PP38"/>
<evidence type="ECO:0000256" key="2">
    <source>
        <dbReference type="SAM" id="MobiDB-lite"/>
    </source>
</evidence>
<evidence type="ECO:0008006" key="5">
    <source>
        <dbReference type="Google" id="ProtNLM"/>
    </source>
</evidence>
<gene>
    <name evidence="3" type="ORF">DB313_05585</name>
</gene>
<dbReference type="RefSeq" id="WP_120104889.1">
    <property type="nucleotide sequence ID" value="NZ_CP028887.1"/>
</dbReference>
<dbReference type="Proteomes" id="UP000275571">
    <property type="component" value="Plasmid lp32-B"/>
</dbReference>
<keyword evidence="4" id="KW-1185">Reference proteome</keyword>
<evidence type="ECO:0000313" key="4">
    <source>
        <dbReference type="Proteomes" id="UP000275571"/>
    </source>
</evidence>
<dbReference type="PROSITE" id="PS51257">
    <property type="entry name" value="PROKAR_LIPOPROTEIN"/>
    <property type="match status" value="1"/>
</dbReference>
<proteinExistence type="predicted"/>
<keyword evidence="3" id="KW-0614">Plasmid</keyword>
<name>A0A386PP38_9SPIR</name>
<protein>
    <recommendedName>
        <fullName evidence="5">Lipoprotein</fullName>
    </recommendedName>
</protein>
<organism evidence="3 4">
    <name type="scientific">Borrelia turcica IST7</name>
    <dbReference type="NCBI Taxonomy" id="1104446"/>
    <lineage>
        <taxon>Bacteria</taxon>
        <taxon>Pseudomonadati</taxon>
        <taxon>Spirochaetota</taxon>
        <taxon>Spirochaetia</taxon>
        <taxon>Spirochaetales</taxon>
        <taxon>Borreliaceae</taxon>
        <taxon>Borrelia</taxon>
    </lineage>
</organism>
<feature type="coiled-coil region" evidence="1">
    <location>
        <begin position="111"/>
        <end position="187"/>
    </location>
</feature>
<feature type="compositionally biased region" description="Basic and acidic residues" evidence="2">
    <location>
        <begin position="37"/>
        <end position="49"/>
    </location>
</feature>
<dbReference type="EMBL" id="CP028887">
    <property type="protein sequence ID" value="AYE36968.1"/>
    <property type="molecule type" value="Genomic_DNA"/>
</dbReference>